<gene>
    <name evidence="4" type="ORF">HU200_022263</name>
</gene>
<accession>A0A835KCS4</accession>
<dbReference type="OrthoDB" id="5988181at2759"/>
<feature type="region of interest" description="Disordered" evidence="3">
    <location>
        <begin position="1"/>
        <end position="24"/>
    </location>
</feature>
<dbReference type="Gene3D" id="3.30.160.20">
    <property type="match status" value="1"/>
</dbReference>
<reference evidence="4" key="1">
    <citation type="submission" date="2020-07" db="EMBL/GenBank/DDBJ databases">
        <title>Genome sequence and genetic diversity analysis of an under-domesticated orphan crop, white fonio (Digitaria exilis).</title>
        <authorList>
            <person name="Bennetzen J.L."/>
            <person name="Chen S."/>
            <person name="Ma X."/>
            <person name="Wang X."/>
            <person name="Yssel A.E.J."/>
            <person name="Chaluvadi S.R."/>
            <person name="Johnson M."/>
            <person name="Gangashetty P."/>
            <person name="Hamidou F."/>
            <person name="Sanogo M.D."/>
            <person name="Zwaenepoel A."/>
            <person name="Wallace J."/>
            <person name="Van De Peer Y."/>
            <person name="Van Deynze A."/>
        </authorList>
    </citation>
    <scope>NUCLEOTIDE SEQUENCE</scope>
    <source>
        <tissue evidence="4">Leaves</tissue>
    </source>
</reference>
<keyword evidence="2" id="KW-0694">RNA-binding</keyword>
<evidence type="ECO:0000256" key="1">
    <source>
        <dbReference type="ARBA" id="ARBA00022737"/>
    </source>
</evidence>
<comment type="caution">
    <text evidence="4">The sequence shown here is derived from an EMBL/GenBank/DDBJ whole genome shotgun (WGS) entry which is preliminary data.</text>
</comment>
<name>A0A835KCS4_9POAL</name>
<evidence type="ECO:0000313" key="4">
    <source>
        <dbReference type="EMBL" id="KAF8723108.1"/>
    </source>
</evidence>
<evidence type="ECO:0000256" key="3">
    <source>
        <dbReference type="SAM" id="MobiDB-lite"/>
    </source>
</evidence>
<feature type="compositionally biased region" description="Basic and acidic residues" evidence="3">
    <location>
        <begin position="1"/>
        <end position="16"/>
    </location>
</feature>
<dbReference type="AlphaFoldDB" id="A0A835KCS4"/>
<keyword evidence="5" id="KW-1185">Reference proteome</keyword>
<evidence type="ECO:0000313" key="5">
    <source>
        <dbReference type="Proteomes" id="UP000636709"/>
    </source>
</evidence>
<organism evidence="4 5">
    <name type="scientific">Digitaria exilis</name>
    <dbReference type="NCBI Taxonomy" id="1010633"/>
    <lineage>
        <taxon>Eukaryota</taxon>
        <taxon>Viridiplantae</taxon>
        <taxon>Streptophyta</taxon>
        <taxon>Embryophyta</taxon>
        <taxon>Tracheophyta</taxon>
        <taxon>Spermatophyta</taxon>
        <taxon>Magnoliopsida</taxon>
        <taxon>Liliopsida</taxon>
        <taxon>Poales</taxon>
        <taxon>Poaceae</taxon>
        <taxon>PACMAD clade</taxon>
        <taxon>Panicoideae</taxon>
        <taxon>Panicodae</taxon>
        <taxon>Paniceae</taxon>
        <taxon>Anthephorinae</taxon>
        <taxon>Digitaria</taxon>
    </lineage>
</organism>
<dbReference type="SUPFAM" id="SSF54768">
    <property type="entry name" value="dsRNA-binding domain-like"/>
    <property type="match status" value="1"/>
</dbReference>
<protein>
    <submittedName>
        <fullName evidence="4">Uncharacterized protein</fullName>
    </submittedName>
</protein>
<proteinExistence type="predicted"/>
<dbReference type="PANTHER" id="PTHR46031:SF26">
    <property type="entry name" value="DOUBLE-STRANDED RNA-BINDING PROTEIN 2"/>
    <property type="match status" value="1"/>
</dbReference>
<dbReference type="EMBL" id="JACEFO010001669">
    <property type="protein sequence ID" value="KAF8723108.1"/>
    <property type="molecule type" value="Genomic_DNA"/>
</dbReference>
<dbReference type="PANTHER" id="PTHR46031">
    <property type="match status" value="1"/>
</dbReference>
<sequence>MRRKEKGERWAGDGGERRKRVRQRSPQFNIPIIELAGITFTGDPAKNKKQAEKNAASAAWFALKQSVKYDPEHLILYLYIGTLHRFLLSATVVCDEGNSLSEPENNDEQEHIRIARALLNYRLKEKMAMANYSHASPFPKKFPMQAERKPSFGPSSQSSYSKILPLFRPKSNSRCRSESPASTDGASQMAVRTNGPSKTLVQGKGCTIPTNEVPPVILANLKDAQCHPLVGSVSAVIPM</sequence>
<keyword evidence="1" id="KW-0677">Repeat</keyword>
<evidence type="ECO:0000256" key="2">
    <source>
        <dbReference type="ARBA" id="ARBA00022884"/>
    </source>
</evidence>
<feature type="region of interest" description="Disordered" evidence="3">
    <location>
        <begin position="170"/>
        <end position="203"/>
    </location>
</feature>
<dbReference type="Proteomes" id="UP000636709">
    <property type="component" value="Unassembled WGS sequence"/>
</dbReference>
<dbReference type="GO" id="GO:0003723">
    <property type="term" value="F:RNA binding"/>
    <property type="evidence" value="ECO:0007669"/>
    <property type="project" value="UniProtKB-KW"/>
</dbReference>
<feature type="compositionally biased region" description="Polar residues" evidence="3">
    <location>
        <begin position="170"/>
        <end position="200"/>
    </location>
</feature>